<feature type="domain" description="Glycosyltransferase 2-like" evidence="1">
    <location>
        <begin position="4"/>
        <end position="127"/>
    </location>
</feature>
<accession>A0A1H3MFM5</accession>
<evidence type="ECO:0000259" key="1">
    <source>
        <dbReference type="Pfam" id="PF00535"/>
    </source>
</evidence>
<dbReference type="AlphaFoldDB" id="A0A1H3MFM5"/>
<dbReference type="Gene3D" id="3.90.550.10">
    <property type="entry name" value="Spore Coat Polysaccharide Biosynthesis Protein SpsA, Chain A"/>
    <property type="match status" value="1"/>
</dbReference>
<evidence type="ECO:0000313" key="3">
    <source>
        <dbReference type="Proteomes" id="UP000199079"/>
    </source>
</evidence>
<dbReference type="Pfam" id="PF00535">
    <property type="entry name" value="Glycos_transf_2"/>
    <property type="match status" value="1"/>
</dbReference>
<dbReference type="GO" id="GO:0016758">
    <property type="term" value="F:hexosyltransferase activity"/>
    <property type="evidence" value="ECO:0007669"/>
    <property type="project" value="UniProtKB-ARBA"/>
</dbReference>
<dbReference type="PANTHER" id="PTHR22916:SF3">
    <property type="entry name" value="UDP-GLCNAC:BETAGAL BETA-1,3-N-ACETYLGLUCOSAMINYLTRANSFERASE-LIKE PROTEIN 1"/>
    <property type="match status" value="1"/>
</dbReference>
<dbReference type="InterPro" id="IPR001173">
    <property type="entry name" value="Glyco_trans_2-like"/>
</dbReference>
<keyword evidence="2" id="KW-0808">Transferase</keyword>
<dbReference type="SUPFAM" id="SSF53448">
    <property type="entry name" value="Nucleotide-diphospho-sugar transferases"/>
    <property type="match status" value="1"/>
</dbReference>
<organism evidence="2 3">
    <name type="scientific">Halopenitus persicus</name>
    <dbReference type="NCBI Taxonomy" id="1048396"/>
    <lineage>
        <taxon>Archaea</taxon>
        <taxon>Methanobacteriati</taxon>
        <taxon>Methanobacteriota</taxon>
        <taxon>Stenosarchaea group</taxon>
        <taxon>Halobacteria</taxon>
        <taxon>Halobacteriales</taxon>
        <taxon>Haloferacaceae</taxon>
        <taxon>Halopenitus</taxon>
    </lineage>
</organism>
<dbReference type="RefSeq" id="WP_092734230.1">
    <property type="nucleotide sequence ID" value="NZ_FNPC01000009.1"/>
</dbReference>
<dbReference type="InterPro" id="IPR029044">
    <property type="entry name" value="Nucleotide-diphossugar_trans"/>
</dbReference>
<dbReference type="OrthoDB" id="46222at2157"/>
<sequence>MKVSLITPVYNDPRIERCLKSIHEQEGKFELEHVIVDSNSTDQTVEILDAHRDDIDILIREDDDGVYDAMNKGVRAATGDIIGILNSDDRYQNQTVLESVHRTMKETESRACYGDLVYVGEDDSVVRYWEGGEYEPWKFYLGWMPPHPTFFVHRSVYEEIGYFNQQLSIAADYEFMLRALALHDISVSYINDVLVRMEIGGQSNESVASMVEAVSDMYEAWQYHGKMGRFVAPFLHPLEKVPQYFRKPPKDDV</sequence>
<dbReference type="Proteomes" id="UP000199079">
    <property type="component" value="Unassembled WGS sequence"/>
</dbReference>
<dbReference type="CDD" id="cd06433">
    <property type="entry name" value="GT_2_WfgS_like"/>
    <property type="match status" value="1"/>
</dbReference>
<keyword evidence="3" id="KW-1185">Reference proteome</keyword>
<reference evidence="3" key="1">
    <citation type="submission" date="2016-10" db="EMBL/GenBank/DDBJ databases">
        <authorList>
            <person name="Varghese N."/>
            <person name="Submissions S."/>
        </authorList>
    </citation>
    <scope>NUCLEOTIDE SEQUENCE [LARGE SCALE GENOMIC DNA]</scope>
    <source>
        <strain evidence="3">DC30,IBRC 10041,KCTC 4046</strain>
    </source>
</reference>
<evidence type="ECO:0000313" key="2">
    <source>
        <dbReference type="EMBL" id="SDY74939.1"/>
    </source>
</evidence>
<dbReference type="PANTHER" id="PTHR22916">
    <property type="entry name" value="GLYCOSYLTRANSFERASE"/>
    <property type="match status" value="1"/>
</dbReference>
<protein>
    <submittedName>
        <fullName evidence="2">Glycosyl transferase family 2</fullName>
    </submittedName>
</protein>
<name>A0A1H3MFM5_9EURY</name>
<dbReference type="EMBL" id="FNPC01000009">
    <property type="protein sequence ID" value="SDY74939.1"/>
    <property type="molecule type" value="Genomic_DNA"/>
</dbReference>
<proteinExistence type="predicted"/>
<gene>
    <name evidence="2" type="ORF">SAMN05216564_10962</name>
</gene>